<dbReference type="SUPFAM" id="SSF56112">
    <property type="entry name" value="Protein kinase-like (PK-like)"/>
    <property type="match status" value="1"/>
</dbReference>
<dbReference type="Proteomes" id="UP000483286">
    <property type="component" value="Unassembled WGS sequence"/>
</dbReference>
<organism evidence="1 2">
    <name type="scientific">Deinococcus arboris</name>
    <dbReference type="NCBI Taxonomy" id="2682977"/>
    <lineage>
        <taxon>Bacteria</taxon>
        <taxon>Thermotogati</taxon>
        <taxon>Deinococcota</taxon>
        <taxon>Deinococci</taxon>
        <taxon>Deinococcales</taxon>
        <taxon>Deinococcaceae</taxon>
        <taxon>Deinococcus</taxon>
    </lineage>
</organism>
<dbReference type="AlphaFoldDB" id="A0A7C9M7U9"/>
<gene>
    <name evidence="1" type="ORF">GO986_07060</name>
</gene>
<dbReference type="GO" id="GO:0016740">
    <property type="term" value="F:transferase activity"/>
    <property type="evidence" value="ECO:0007669"/>
    <property type="project" value="UniProtKB-KW"/>
</dbReference>
<dbReference type="PROSITE" id="PS51257">
    <property type="entry name" value="PROKAR_LIPOPROTEIN"/>
    <property type="match status" value="1"/>
</dbReference>
<keyword evidence="2" id="KW-1185">Reference proteome</keyword>
<protein>
    <submittedName>
        <fullName evidence="1">Phosphotransferase</fullName>
    </submittedName>
</protein>
<proteinExistence type="predicted"/>
<dbReference type="Gene3D" id="3.90.1200.10">
    <property type="match status" value="1"/>
</dbReference>
<evidence type="ECO:0000313" key="1">
    <source>
        <dbReference type="EMBL" id="MVN86523.1"/>
    </source>
</evidence>
<reference evidence="1 2" key="1">
    <citation type="submission" date="2019-12" db="EMBL/GenBank/DDBJ databases">
        <title>Deinococcus sp. HMF7620 Genome sequencing and assembly.</title>
        <authorList>
            <person name="Kang H."/>
            <person name="Kim H."/>
            <person name="Joh K."/>
        </authorList>
    </citation>
    <scope>NUCLEOTIDE SEQUENCE [LARGE SCALE GENOMIC DNA]</scope>
    <source>
        <strain evidence="1 2">HMF7620</strain>
    </source>
</reference>
<accession>A0A7C9M7U9</accession>
<dbReference type="InterPro" id="IPR011009">
    <property type="entry name" value="Kinase-like_dom_sf"/>
</dbReference>
<comment type="caution">
    <text evidence="1">The sequence shown here is derived from an EMBL/GenBank/DDBJ whole genome shotgun (WGS) entry which is preliminary data.</text>
</comment>
<dbReference type="EMBL" id="WQLB01000007">
    <property type="protein sequence ID" value="MVN86523.1"/>
    <property type="molecule type" value="Genomic_DNA"/>
</dbReference>
<sequence length="446" mass="47948">MTPTTTRACWWHSPPFIWGAACTRPRPRPAHSTVAEAPLRREVALWHPDGRRVWRTAAGDWPAVSLDAGQPLEAALRATFGEIWPLHDGGHLFGQAGLIHAQALNDGLWSGEGAWSEVQPGPIPHARPWQRPGWPAQVNALADGLLKTVGLTRQGEVEWHSAHDLTATNTVPTEAGRAWLKVCETGQEAALSAHLGACHPGLLPPVLAADPARCALLTLDGGELLDSAADPQAWTQALERLAGFQRSADAAALAGLGAPGFPLTEMAECVDALLGETAALHTWGLAAETLTTLQDARPRIRAAFSDLHGHGLPNLPAHGDAHPRNALYSPARGAVWFDWSEAASAAHPFMDAGWFLAFALHPSREGLPVRQAGPDLPQRLVTAYLRALGAPDAAPLLWQALPLALLHRAAVYDRTFRTWTGTVPGVRPNYTPYYLRLAAREVARLT</sequence>
<name>A0A7C9M7U9_9DEIO</name>
<keyword evidence="1" id="KW-0808">Transferase</keyword>
<evidence type="ECO:0000313" key="2">
    <source>
        <dbReference type="Proteomes" id="UP000483286"/>
    </source>
</evidence>